<dbReference type="OrthoDB" id="5786851at2"/>
<protein>
    <submittedName>
        <fullName evidence="2">Haem-degrading</fullName>
    </submittedName>
</protein>
<sequence length="112" mass="12113">MDTKRFVHLATSLALLISTPCHAQESLVTYKSLSPAIALELAQAALLDCQKRGYQAAVAVVDRFGVVQVILRDRYAGPHTPATASGKAWTAATFRSSTSNLFMDAIQSKLDF</sequence>
<dbReference type="Gene3D" id="3.30.450.150">
    <property type="entry name" value="Haem-degrading domain"/>
    <property type="match status" value="1"/>
</dbReference>
<feature type="signal peptide" evidence="1">
    <location>
        <begin position="1"/>
        <end position="23"/>
    </location>
</feature>
<dbReference type="InterPro" id="IPR005624">
    <property type="entry name" value="PduO/GlcC-like"/>
</dbReference>
<dbReference type="SUPFAM" id="SSF143744">
    <property type="entry name" value="GlcG-like"/>
    <property type="match status" value="1"/>
</dbReference>
<proteinExistence type="predicted"/>
<evidence type="ECO:0000313" key="2">
    <source>
        <dbReference type="EMBL" id="SEC80151.1"/>
    </source>
</evidence>
<dbReference type="Proteomes" id="UP000183208">
    <property type="component" value="Unassembled WGS sequence"/>
</dbReference>
<dbReference type="EMBL" id="FNTI01000001">
    <property type="protein sequence ID" value="SEC80151.1"/>
    <property type="molecule type" value="Genomic_DNA"/>
</dbReference>
<dbReference type="InterPro" id="IPR052517">
    <property type="entry name" value="GlcG_carb_metab_protein"/>
</dbReference>
<evidence type="ECO:0000256" key="1">
    <source>
        <dbReference type="SAM" id="SignalP"/>
    </source>
</evidence>
<name>A0A1M6WBS4_9BRAD</name>
<dbReference type="InterPro" id="IPR038084">
    <property type="entry name" value="PduO/GlcC-like_sf"/>
</dbReference>
<dbReference type="AlphaFoldDB" id="A0A1M6WBS4"/>
<organism evidence="2 3">
    <name type="scientific">Bradyrhizobium lablabi</name>
    <dbReference type="NCBI Taxonomy" id="722472"/>
    <lineage>
        <taxon>Bacteria</taxon>
        <taxon>Pseudomonadati</taxon>
        <taxon>Pseudomonadota</taxon>
        <taxon>Alphaproteobacteria</taxon>
        <taxon>Hyphomicrobiales</taxon>
        <taxon>Nitrobacteraceae</taxon>
        <taxon>Bradyrhizobium</taxon>
    </lineage>
</organism>
<feature type="chain" id="PRO_5030031535" evidence="1">
    <location>
        <begin position="24"/>
        <end position="112"/>
    </location>
</feature>
<keyword evidence="1" id="KW-0732">Signal</keyword>
<accession>A0A1M6WBS4</accession>
<dbReference type="Pfam" id="PF03928">
    <property type="entry name" value="HbpS-like"/>
    <property type="match status" value="1"/>
</dbReference>
<gene>
    <name evidence="2" type="ORF">SAMN05444171_2293</name>
</gene>
<dbReference type="RefSeq" id="WP_074818982.1">
    <property type="nucleotide sequence ID" value="NZ_FNTI01000001.1"/>
</dbReference>
<dbReference type="PANTHER" id="PTHR34309:SF10">
    <property type="entry name" value="SLR1406 PROTEIN"/>
    <property type="match status" value="1"/>
</dbReference>
<dbReference type="PANTHER" id="PTHR34309">
    <property type="entry name" value="SLR1406 PROTEIN"/>
    <property type="match status" value="1"/>
</dbReference>
<reference evidence="2 3" key="1">
    <citation type="submission" date="2016-10" db="EMBL/GenBank/DDBJ databases">
        <authorList>
            <person name="de Groot N.N."/>
        </authorList>
    </citation>
    <scope>NUCLEOTIDE SEQUENCE [LARGE SCALE GENOMIC DNA]</scope>
    <source>
        <strain evidence="2 3">GAS522</strain>
    </source>
</reference>
<evidence type="ECO:0000313" key="3">
    <source>
        <dbReference type="Proteomes" id="UP000183208"/>
    </source>
</evidence>